<evidence type="ECO:0000313" key="3">
    <source>
        <dbReference type="EMBL" id="KAL3791935.1"/>
    </source>
</evidence>
<sequence>MSTIKCITFVSTLLLASAQVSTLPRRLRRGAVVSSETNELVQDKEFGRQLEETSMSLSMPSSMSVDLQQAGIEFMPIDETASMAEEATTAEPSYYPTYLPTSSPIGTSPTAPPVPTKSPSYWPTYIPSAQPVGVNPTKAPAPTTPPSYYPTYYPSQKPVGPTNETAETATTTAPTYVFRTPEPTEAKVETPAQSDMQPLSSEEKEMT</sequence>
<accession>A0ABD3PV16</accession>
<feature type="compositionally biased region" description="Low complexity" evidence="1">
    <location>
        <begin position="158"/>
        <end position="175"/>
    </location>
</feature>
<feature type="signal peptide" evidence="2">
    <location>
        <begin position="1"/>
        <end position="18"/>
    </location>
</feature>
<dbReference type="AlphaFoldDB" id="A0ABD3PV16"/>
<dbReference type="EMBL" id="JALLPJ020000443">
    <property type="protein sequence ID" value="KAL3791935.1"/>
    <property type="molecule type" value="Genomic_DNA"/>
</dbReference>
<gene>
    <name evidence="3" type="ORF">ACHAWO_009450</name>
</gene>
<feature type="compositionally biased region" description="Polar residues" evidence="1">
    <location>
        <begin position="191"/>
        <end position="200"/>
    </location>
</feature>
<organism evidence="3 4">
    <name type="scientific">Cyclotella atomus</name>
    <dbReference type="NCBI Taxonomy" id="382360"/>
    <lineage>
        <taxon>Eukaryota</taxon>
        <taxon>Sar</taxon>
        <taxon>Stramenopiles</taxon>
        <taxon>Ochrophyta</taxon>
        <taxon>Bacillariophyta</taxon>
        <taxon>Coscinodiscophyceae</taxon>
        <taxon>Thalassiosirophycidae</taxon>
        <taxon>Stephanodiscales</taxon>
        <taxon>Stephanodiscaceae</taxon>
        <taxon>Cyclotella</taxon>
    </lineage>
</organism>
<dbReference type="Proteomes" id="UP001530400">
    <property type="component" value="Unassembled WGS sequence"/>
</dbReference>
<evidence type="ECO:0000256" key="2">
    <source>
        <dbReference type="SAM" id="SignalP"/>
    </source>
</evidence>
<feature type="chain" id="PRO_5044750499" evidence="2">
    <location>
        <begin position="19"/>
        <end position="207"/>
    </location>
</feature>
<evidence type="ECO:0000313" key="4">
    <source>
        <dbReference type="Proteomes" id="UP001530400"/>
    </source>
</evidence>
<proteinExistence type="predicted"/>
<evidence type="ECO:0000256" key="1">
    <source>
        <dbReference type="SAM" id="MobiDB-lite"/>
    </source>
</evidence>
<reference evidence="3 4" key="1">
    <citation type="submission" date="2024-10" db="EMBL/GenBank/DDBJ databases">
        <title>Updated reference genomes for cyclostephanoid diatoms.</title>
        <authorList>
            <person name="Roberts W.R."/>
            <person name="Alverson A.J."/>
        </authorList>
    </citation>
    <scope>NUCLEOTIDE SEQUENCE [LARGE SCALE GENOMIC DNA]</scope>
    <source>
        <strain evidence="3 4">AJA010-31</strain>
    </source>
</reference>
<feature type="region of interest" description="Disordered" evidence="1">
    <location>
        <begin position="158"/>
        <end position="207"/>
    </location>
</feature>
<protein>
    <submittedName>
        <fullName evidence="3">Uncharacterized protein</fullName>
    </submittedName>
</protein>
<keyword evidence="2" id="KW-0732">Signal</keyword>
<name>A0ABD3PV16_9STRA</name>
<keyword evidence="4" id="KW-1185">Reference proteome</keyword>
<comment type="caution">
    <text evidence="3">The sequence shown here is derived from an EMBL/GenBank/DDBJ whole genome shotgun (WGS) entry which is preliminary data.</text>
</comment>